<dbReference type="RefSeq" id="WP_116412460.1">
    <property type="nucleotide sequence ID" value="NZ_NBXB01000039.1"/>
</dbReference>
<dbReference type="CDD" id="cd13565">
    <property type="entry name" value="PBP2_PstS"/>
    <property type="match status" value="1"/>
</dbReference>
<dbReference type="OrthoDB" id="9801510at2"/>
<dbReference type="Gene3D" id="3.40.190.10">
    <property type="entry name" value="Periplasmic binding protein-like II"/>
    <property type="match status" value="2"/>
</dbReference>
<evidence type="ECO:0000256" key="1">
    <source>
        <dbReference type="ARBA" id="ARBA00008725"/>
    </source>
</evidence>
<dbReference type="Pfam" id="PF12849">
    <property type="entry name" value="PBP_like_2"/>
    <property type="match status" value="1"/>
</dbReference>
<keyword evidence="4" id="KW-0812">Transmembrane</keyword>
<evidence type="ECO:0000259" key="5">
    <source>
        <dbReference type="Pfam" id="PF12849"/>
    </source>
</evidence>
<feature type="transmembrane region" description="Helical" evidence="4">
    <location>
        <begin position="519"/>
        <end position="538"/>
    </location>
</feature>
<gene>
    <name evidence="6" type="ORF">B7R22_14610</name>
</gene>
<evidence type="ECO:0000256" key="3">
    <source>
        <dbReference type="ARBA" id="ARBA00022592"/>
    </source>
</evidence>
<dbReference type="GO" id="GO:0042301">
    <property type="term" value="F:phosphate ion binding"/>
    <property type="evidence" value="ECO:0007669"/>
    <property type="project" value="InterPro"/>
</dbReference>
<evidence type="ECO:0000313" key="7">
    <source>
        <dbReference type="Proteomes" id="UP000256541"/>
    </source>
</evidence>
<dbReference type="Proteomes" id="UP000256541">
    <property type="component" value="Unassembled WGS sequence"/>
</dbReference>
<dbReference type="InterPro" id="IPR024370">
    <property type="entry name" value="PBP_domain"/>
</dbReference>
<dbReference type="AlphaFoldDB" id="A0A3E0VTC5"/>
<dbReference type="PANTHER" id="PTHR42996:SF1">
    <property type="entry name" value="PHOSPHATE-BINDING PROTEIN PSTS"/>
    <property type="match status" value="1"/>
</dbReference>
<dbReference type="EMBL" id="NBXB01000039">
    <property type="protein sequence ID" value="RFA12875.1"/>
    <property type="molecule type" value="Genomic_DNA"/>
</dbReference>
<keyword evidence="4" id="KW-1133">Transmembrane helix</keyword>
<evidence type="ECO:0000256" key="2">
    <source>
        <dbReference type="ARBA" id="ARBA00022448"/>
    </source>
</evidence>
<dbReference type="GO" id="GO:0035435">
    <property type="term" value="P:phosphate ion transmembrane transport"/>
    <property type="evidence" value="ECO:0007669"/>
    <property type="project" value="InterPro"/>
</dbReference>
<accession>A0A3E0VTC5</accession>
<keyword evidence="2" id="KW-0813">Transport</keyword>
<evidence type="ECO:0000256" key="4">
    <source>
        <dbReference type="SAM" id="Phobius"/>
    </source>
</evidence>
<evidence type="ECO:0000313" key="6">
    <source>
        <dbReference type="EMBL" id="RFA12875.1"/>
    </source>
</evidence>
<reference evidence="6 7" key="1">
    <citation type="submission" date="2017-04" db="EMBL/GenBank/DDBJ databases">
        <title>Comparative genome analysis of Subtercola boreus.</title>
        <authorList>
            <person name="Cho Y.-J."/>
            <person name="Cho A."/>
            <person name="Kim O.-S."/>
            <person name="Lee J.-I."/>
        </authorList>
    </citation>
    <scope>NUCLEOTIDE SEQUENCE [LARGE SCALE GENOMIC DNA]</scope>
    <source>
        <strain evidence="6 7">P27479</strain>
    </source>
</reference>
<dbReference type="GO" id="GO:0043190">
    <property type="term" value="C:ATP-binding cassette (ABC) transporter complex"/>
    <property type="evidence" value="ECO:0007669"/>
    <property type="project" value="InterPro"/>
</dbReference>
<organism evidence="6 7">
    <name type="scientific">Subtercola boreus</name>
    <dbReference type="NCBI Taxonomy" id="120213"/>
    <lineage>
        <taxon>Bacteria</taxon>
        <taxon>Bacillati</taxon>
        <taxon>Actinomycetota</taxon>
        <taxon>Actinomycetes</taxon>
        <taxon>Micrococcales</taxon>
        <taxon>Microbacteriaceae</taxon>
        <taxon>Subtercola</taxon>
    </lineage>
</organism>
<dbReference type="NCBIfam" id="TIGR00975">
    <property type="entry name" value="3a0107s03"/>
    <property type="match status" value="1"/>
</dbReference>
<keyword evidence="4" id="KW-0472">Membrane</keyword>
<proteinExistence type="inferred from homology"/>
<name>A0A3E0VTC5_9MICO</name>
<dbReference type="InterPro" id="IPR005673">
    <property type="entry name" value="ABC_phos-bd_PstS"/>
</dbReference>
<feature type="domain" description="PBP" evidence="5">
    <location>
        <begin position="32"/>
        <end position="347"/>
    </location>
</feature>
<comment type="similarity">
    <text evidence="1">Belongs to the PstS family.</text>
</comment>
<dbReference type="PANTHER" id="PTHR42996">
    <property type="entry name" value="PHOSPHATE-BINDING PROTEIN PSTS"/>
    <property type="match status" value="1"/>
</dbReference>
<comment type="caution">
    <text evidence="6">The sequence shown here is derived from an EMBL/GenBank/DDBJ whole genome shotgun (WGS) entry which is preliminary data.</text>
</comment>
<dbReference type="SUPFAM" id="SSF53850">
    <property type="entry name" value="Periplasmic binding protein-like II"/>
    <property type="match status" value="1"/>
</dbReference>
<sequence length="546" mass="55901">MTPRARFLRFLTATLALVVLLLGVGGGVSVQSASAEIYLPITGSGSTWSQNALDQWRKNVAANYGMTVNYSGNGSSAGRQDFISQSVDFAVSEIPFQAHPEDNSAPEVPTSDYAYMPIVAGGTSFMYNLKIGGKRVTNLRLDGDVITKIFTGVIVNWNDPAIVADNPGLAMPDKAIVPVLRSDGSGSTAQFTLWMSKQHSDLWNSFCTSVGRSTPCGLTSQYPGFGNAKLQSGSLGVAGYVSQDYGEGAITYVEYSYALKSGFPVAKVLNNAGYFVEPTAPSVAVALVGAQINSDLTQVLDGVYNNTDPRTYPLSSYSYMILPTQTNKIFTAEKGKTLGAFTSYLLCEGQQQAQQLGYSPLPLNLVQAASDQVKRIPGGPAGGVDLAKCNNPALKILDTAPQPVDCDKQGPNQCTTGTAGAIIDTPVTGSGSGGSAAAAPTADGGAAAAAPAADAAAAAAAAASAADPAAASAAGAAASNTAVYDANGAVVSGSAAAGASVAVSKPLTLADQAFGPQQIVMISAGVLLLLAIVLPPFVSRRLKRSR</sequence>
<protein>
    <submittedName>
        <fullName evidence="6">Phosphate ABC transporter substrate-binding protein PstS</fullName>
    </submittedName>
</protein>
<keyword evidence="3" id="KW-0592">Phosphate transport</keyword>
<dbReference type="InterPro" id="IPR050962">
    <property type="entry name" value="Phosphate-bind_PstS"/>
</dbReference>